<dbReference type="AlphaFoldDB" id="A0A7E5W8X4"/>
<evidence type="ECO:0000313" key="3">
    <source>
        <dbReference type="Proteomes" id="UP000322000"/>
    </source>
</evidence>
<proteinExistence type="predicted"/>
<dbReference type="KEGG" id="tnl:113500476"/>
<feature type="region of interest" description="Disordered" evidence="2">
    <location>
        <begin position="219"/>
        <end position="239"/>
    </location>
</feature>
<dbReference type="Proteomes" id="UP000322000">
    <property type="component" value="Chromosome 1"/>
</dbReference>
<dbReference type="InParanoid" id="A0A7E5W8X4"/>
<keyword evidence="3" id="KW-1185">Reference proteome</keyword>
<feature type="compositionally biased region" description="Polar residues" evidence="2">
    <location>
        <begin position="226"/>
        <end position="239"/>
    </location>
</feature>
<reference evidence="4" key="1">
    <citation type="submission" date="2025-08" db="UniProtKB">
        <authorList>
            <consortium name="RefSeq"/>
        </authorList>
    </citation>
    <scope>IDENTIFICATION</scope>
</reference>
<protein>
    <submittedName>
        <fullName evidence="4">Uncharacterized protein LOC113500476</fullName>
    </submittedName>
</protein>
<keyword evidence="1" id="KW-0175">Coiled coil</keyword>
<sequence>MSATIKGIKCASAAKTMPNQHREKTPQPERKSHHKPKIITPDLSDITLNSSESELVAKPNKIKSGLTLKKVYNVEALEIDRPNSAKKLKKDKSKINDSKIQKKSELLNRDREKLKNKSQEKALQKKNQYKLTKKKSKEKVIKLKKNDSDKSTVSLKRGKDSTKALTCDHEEYVENRLSYKIWHIMNRDSKFDRMHASDSETKKHIISVIKKYNAKELKHFNRPRETQTSQESFSSGNKSNAIKRRVRKQLWYLAKNAIKNNAHWSTFLAENNIIVDNINIDKFDLSLIDIDALGIENKLLKRTIVWLFKKGTQKTEIVKEKKIGWFRKLFKKKVVSPENNVKQKKKAHGTSVITLFRNKIQKSKLVVKDIELIEGVDTNDLKRKYSIHGTRGKLLEGMVADYKQGRISLPGLSHKSKFHDKPLNKARLNQMLNEYERTKKQKTLAEVQNNVKVLKKKFSMSAAQAKKLDKVVQDLGKQKVSKLEIANELLDPNKLTKERVNKFIKQYEEAQKKKRGVSYMITQSKLLLMLSKQKIHNLMEDQGFLKKYM</sequence>
<evidence type="ECO:0000313" key="4">
    <source>
        <dbReference type="RefSeq" id="XP_026737099.1"/>
    </source>
</evidence>
<evidence type="ECO:0000256" key="2">
    <source>
        <dbReference type="SAM" id="MobiDB-lite"/>
    </source>
</evidence>
<feature type="coiled-coil region" evidence="1">
    <location>
        <begin position="425"/>
        <end position="457"/>
    </location>
</feature>
<dbReference type="GeneID" id="113500476"/>
<feature type="compositionally biased region" description="Basic and acidic residues" evidence="2">
    <location>
        <begin position="20"/>
        <end position="30"/>
    </location>
</feature>
<dbReference type="OrthoDB" id="6912681at2759"/>
<feature type="coiled-coil region" evidence="1">
    <location>
        <begin position="100"/>
        <end position="146"/>
    </location>
</feature>
<evidence type="ECO:0000256" key="1">
    <source>
        <dbReference type="SAM" id="Coils"/>
    </source>
</evidence>
<name>A0A7E5W8X4_TRINI</name>
<gene>
    <name evidence="4" type="primary">LOC113500476</name>
</gene>
<dbReference type="RefSeq" id="XP_026737099.1">
    <property type="nucleotide sequence ID" value="XM_026881298.1"/>
</dbReference>
<organism evidence="3 4">
    <name type="scientific">Trichoplusia ni</name>
    <name type="common">Cabbage looper</name>
    <dbReference type="NCBI Taxonomy" id="7111"/>
    <lineage>
        <taxon>Eukaryota</taxon>
        <taxon>Metazoa</taxon>
        <taxon>Ecdysozoa</taxon>
        <taxon>Arthropoda</taxon>
        <taxon>Hexapoda</taxon>
        <taxon>Insecta</taxon>
        <taxon>Pterygota</taxon>
        <taxon>Neoptera</taxon>
        <taxon>Endopterygota</taxon>
        <taxon>Lepidoptera</taxon>
        <taxon>Glossata</taxon>
        <taxon>Ditrysia</taxon>
        <taxon>Noctuoidea</taxon>
        <taxon>Noctuidae</taxon>
        <taxon>Plusiinae</taxon>
        <taxon>Trichoplusia</taxon>
    </lineage>
</organism>
<accession>A0A7E5W8X4</accession>
<feature type="region of interest" description="Disordered" evidence="2">
    <location>
        <begin position="1"/>
        <end position="38"/>
    </location>
</feature>